<protein>
    <submittedName>
        <fullName evidence="1">Uncharacterized protein</fullName>
    </submittedName>
</protein>
<evidence type="ECO:0000313" key="1">
    <source>
        <dbReference type="EMBL" id="JAH02905.1"/>
    </source>
</evidence>
<name>A0A0E9PFR8_ANGAN</name>
<organism evidence="1">
    <name type="scientific">Anguilla anguilla</name>
    <name type="common">European freshwater eel</name>
    <name type="synonym">Muraena anguilla</name>
    <dbReference type="NCBI Taxonomy" id="7936"/>
    <lineage>
        <taxon>Eukaryota</taxon>
        <taxon>Metazoa</taxon>
        <taxon>Chordata</taxon>
        <taxon>Craniata</taxon>
        <taxon>Vertebrata</taxon>
        <taxon>Euteleostomi</taxon>
        <taxon>Actinopterygii</taxon>
        <taxon>Neopterygii</taxon>
        <taxon>Teleostei</taxon>
        <taxon>Anguilliformes</taxon>
        <taxon>Anguillidae</taxon>
        <taxon>Anguilla</taxon>
    </lineage>
</organism>
<accession>A0A0E9PFR8</accession>
<dbReference type="EMBL" id="GBXM01105672">
    <property type="protein sequence ID" value="JAH02905.1"/>
    <property type="molecule type" value="Transcribed_RNA"/>
</dbReference>
<proteinExistence type="predicted"/>
<reference evidence="1" key="2">
    <citation type="journal article" date="2015" name="Fish Shellfish Immunol.">
        <title>Early steps in the European eel (Anguilla anguilla)-Vibrio vulnificus interaction in the gills: Role of the RtxA13 toxin.</title>
        <authorList>
            <person name="Callol A."/>
            <person name="Pajuelo D."/>
            <person name="Ebbesson L."/>
            <person name="Teles M."/>
            <person name="MacKenzie S."/>
            <person name="Amaro C."/>
        </authorList>
    </citation>
    <scope>NUCLEOTIDE SEQUENCE</scope>
</reference>
<sequence>MYVIVCSISYGVFSSN</sequence>
<reference evidence="1" key="1">
    <citation type="submission" date="2014-11" db="EMBL/GenBank/DDBJ databases">
        <authorList>
            <person name="Amaro Gonzalez C."/>
        </authorList>
    </citation>
    <scope>NUCLEOTIDE SEQUENCE</scope>
</reference>
<dbReference type="AlphaFoldDB" id="A0A0E9PFR8"/>